<accession>A0A8S2GAT0</accession>
<comment type="caution">
    <text evidence="1">The sequence shown here is derived from an EMBL/GenBank/DDBJ whole genome shotgun (WGS) entry which is preliminary data.</text>
</comment>
<sequence length="95" mass="11214">FVDYFEDNYIGRRICNNRRRVPRFPITLWSCFSRLDQQLPRTNNSSEGWHHALKNSVRINPSIYESIKDLQVEQHANLIMAKKLEAGLVKLTKRA</sequence>
<evidence type="ECO:0000313" key="3">
    <source>
        <dbReference type="Proteomes" id="UP000677228"/>
    </source>
</evidence>
<evidence type="ECO:0000313" key="2">
    <source>
        <dbReference type="EMBL" id="CAF4536506.1"/>
    </source>
</evidence>
<dbReference type="Proteomes" id="UP000682733">
    <property type="component" value="Unassembled WGS sequence"/>
</dbReference>
<dbReference type="EMBL" id="CAJOBA010105747">
    <property type="protein sequence ID" value="CAF4536506.1"/>
    <property type="molecule type" value="Genomic_DNA"/>
</dbReference>
<dbReference type="Proteomes" id="UP000677228">
    <property type="component" value="Unassembled WGS sequence"/>
</dbReference>
<protein>
    <submittedName>
        <fullName evidence="1">Uncharacterized protein</fullName>
    </submittedName>
</protein>
<name>A0A8S2GAT0_9BILA</name>
<proteinExistence type="predicted"/>
<organism evidence="1 3">
    <name type="scientific">Didymodactylos carnosus</name>
    <dbReference type="NCBI Taxonomy" id="1234261"/>
    <lineage>
        <taxon>Eukaryota</taxon>
        <taxon>Metazoa</taxon>
        <taxon>Spiralia</taxon>
        <taxon>Gnathifera</taxon>
        <taxon>Rotifera</taxon>
        <taxon>Eurotatoria</taxon>
        <taxon>Bdelloidea</taxon>
        <taxon>Philodinida</taxon>
        <taxon>Philodinidae</taxon>
        <taxon>Didymodactylos</taxon>
    </lineage>
</organism>
<dbReference type="EMBL" id="CAJNOK010073127">
    <property type="protein sequence ID" value="CAF1667822.1"/>
    <property type="molecule type" value="Genomic_DNA"/>
</dbReference>
<reference evidence="1" key="1">
    <citation type="submission" date="2021-02" db="EMBL/GenBank/DDBJ databases">
        <authorList>
            <person name="Nowell W R."/>
        </authorList>
    </citation>
    <scope>NUCLEOTIDE SEQUENCE</scope>
</reference>
<evidence type="ECO:0000313" key="1">
    <source>
        <dbReference type="EMBL" id="CAF1667822.1"/>
    </source>
</evidence>
<feature type="non-terminal residue" evidence="1">
    <location>
        <position position="1"/>
    </location>
</feature>
<feature type="non-terminal residue" evidence="1">
    <location>
        <position position="95"/>
    </location>
</feature>
<dbReference type="AlphaFoldDB" id="A0A8S2GAT0"/>
<gene>
    <name evidence="1" type="ORF">OVA965_LOCUS45580</name>
    <name evidence="2" type="ORF">TMI583_LOCUS49216</name>
</gene>